<evidence type="ECO:0000313" key="3">
    <source>
        <dbReference type="Proteomes" id="UP000598360"/>
    </source>
</evidence>
<dbReference type="AlphaFoldDB" id="A0A929B8T5"/>
<protein>
    <submittedName>
        <fullName evidence="2">Uncharacterized protein</fullName>
    </submittedName>
</protein>
<feature type="signal peptide" evidence="1">
    <location>
        <begin position="1"/>
        <end position="27"/>
    </location>
</feature>
<accession>A0A929B8T5</accession>
<proteinExistence type="predicted"/>
<dbReference type="Proteomes" id="UP000598360">
    <property type="component" value="Unassembled WGS sequence"/>
</dbReference>
<evidence type="ECO:0000256" key="1">
    <source>
        <dbReference type="SAM" id="SignalP"/>
    </source>
</evidence>
<sequence>MRTPVRGAFVALCVGAAVLVGGGSALAATQDAMTREDDGVAVVDEPDTDDLHDQWTFSPLGVPVFGLIDSVAEVPGQLLPGS</sequence>
<dbReference type="RefSeq" id="WP_193928789.1">
    <property type="nucleotide sequence ID" value="NZ_JADEYC010000019.1"/>
</dbReference>
<gene>
    <name evidence="2" type="ORF">IQ251_12990</name>
</gene>
<organism evidence="2 3">
    <name type="scientific">Saccharopolyspora montiporae</name>
    <dbReference type="NCBI Taxonomy" id="2781240"/>
    <lineage>
        <taxon>Bacteria</taxon>
        <taxon>Bacillati</taxon>
        <taxon>Actinomycetota</taxon>
        <taxon>Actinomycetes</taxon>
        <taxon>Pseudonocardiales</taxon>
        <taxon>Pseudonocardiaceae</taxon>
        <taxon>Saccharopolyspora</taxon>
    </lineage>
</organism>
<name>A0A929B8T5_9PSEU</name>
<keyword evidence="1" id="KW-0732">Signal</keyword>
<reference evidence="2" key="1">
    <citation type="submission" date="2020-10" db="EMBL/GenBank/DDBJ databases">
        <title>Diversity and distribution of actinomycetes associated with coral in the coast of Hainan.</title>
        <authorList>
            <person name="Li F."/>
        </authorList>
    </citation>
    <scope>NUCLEOTIDE SEQUENCE</scope>
    <source>
        <strain evidence="2">HNM0983</strain>
    </source>
</reference>
<feature type="chain" id="PRO_5037288184" evidence="1">
    <location>
        <begin position="28"/>
        <end position="82"/>
    </location>
</feature>
<dbReference type="EMBL" id="JADEYC010000019">
    <property type="protein sequence ID" value="MBE9375362.1"/>
    <property type="molecule type" value="Genomic_DNA"/>
</dbReference>
<evidence type="ECO:0000313" key="2">
    <source>
        <dbReference type="EMBL" id="MBE9375362.1"/>
    </source>
</evidence>
<keyword evidence="3" id="KW-1185">Reference proteome</keyword>
<comment type="caution">
    <text evidence="2">The sequence shown here is derived from an EMBL/GenBank/DDBJ whole genome shotgun (WGS) entry which is preliminary data.</text>
</comment>